<evidence type="ECO:0000256" key="6">
    <source>
        <dbReference type="ARBA" id="ARBA00023136"/>
    </source>
</evidence>
<evidence type="ECO:0000256" key="3">
    <source>
        <dbReference type="ARBA" id="ARBA00022475"/>
    </source>
</evidence>
<evidence type="ECO:0000256" key="1">
    <source>
        <dbReference type="ARBA" id="ARBA00004651"/>
    </source>
</evidence>
<protein>
    <submittedName>
        <fullName evidence="8">Lipopolysaccharide biosynthesis protein</fullName>
    </submittedName>
</protein>
<comment type="similarity">
    <text evidence="2">Belongs to the polysaccharide synthase family.</text>
</comment>
<feature type="transmembrane region" description="Helical" evidence="7">
    <location>
        <begin position="446"/>
        <end position="468"/>
    </location>
</feature>
<feature type="transmembrane region" description="Helical" evidence="7">
    <location>
        <begin position="144"/>
        <end position="162"/>
    </location>
</feature>
<keyword evidence="3" id="KW-1003">Cell membrane</keyword>
<keyword evidence="9" id="KW-1185">Reference proteome</keyword>
<feature type="transmembrane region" description="Helical" evidence="7">
    <location>
        <begin position="372"/>
        <end position="396"/>
    </location>
</feature>
<feature type="transmembrane region" description="Helical" evidence="7">
    <location>
        <begin position="416"/>
        <end position="434"/>
    </location>
</feature>
<accession>A0ABT0DGM4</accession>
<keyword evidence="5 7" id="KW-1133">Transmembrane helix</keyword>
<proteinExistence type="inferred from homology"/>
<name>A0ABT0DGM4_9HYPH</name>
<feature type="transmembrane region" description="Helical" evidence="7">
    <location>
        <begin position="87"/>
        <end position="105"/>
    </location>
</feature>
<gene>
    <name evidence="8" type="ORF">MWN33_00080</name>
</gene>
<reference evidence="8 9" key="1">
    <citation type="submission" date="2022-04" db="EMBL/GenBank/DDBJ databases">
        <authorList>
            <person name="Grouzdev D.S."/>
            <person name="Pantiukh K.S."/>
            <person name="Krutkina M.S."/>
        </authorList>
    </citation>
    <scope>NUCLEOTIDE SEQUENCE [LARGE SCALE GENOMIC DNA]</scope>
    <source>
        <strain evidence="8 9">Jip08</strain>
    </source>
</reference>
<keyword evidence="4 7" id="KW-0812">Transmembrane</keyword>
<feature type="transmembrane region" description="Helical" evidence="7">
    <location>
        <begin position="287"/>
        <end position="311"/>
    </location>
</feature>
<dbReference type="Proteomes" id="UP001202867">
    <property type="component" value="Unassembled WGS sequence"/>
</dbReference>
<evidence type="ECO:0000313" key="8">
    <source>
        <dbReference type="EMBL" id="MCK0206427.1"/>
    </source>
</evidence>
<dbReference type="RefSeq" id="WP_247198003.1">
    <property type="nucleotide sequence ID" value="NZ_JALKCG010000001.1"/>
</dbReference>
<dbReference type="PANTHER" id="PTHR30250">
    <property type="entry name" value="PST FAMILY PREDICTED COLANIC ACID TRANSPORTER"/>
    <property type="match status" value="1"/>
</dbReference>
<keyword evidence="6 7" id="KW-0472">Membrane</keyword>
<evidence type="ECO:0000256" key="5">
    <source>
        <dbReference type="ARBA" id="ARBA00022989"/>
    </source>
</evidence>
<feature type="transmembrane region" description="Helical" evidence="7">
    <location>
        <begin position="42"/>
        <end position="66"/>
    </location>
</feature>
<comment type="subcellular location">
    <subcellularLocation>
        <location evidence="1">Cell membrane</location>
        <topology evidence="1">Multi-pass membrane protein</topology>
    </subcellularLocation>
</comment>
<feature type="transmembrane region" description="Helical" evidence="7">
    <location>
        <begin position="317"/>
        <end position="338"/>
    </location>
</feature>
<dbReference type="PANTHER" id="PTHR30250:SF10">
    <property type="entry name" value="LIPOPOLYSACCHARIDE BIOSYNTHESIS PROTEIN WZXC"/>
    <property type="match status" value="1"/>
</dbReference>
<sequence length="489" mass="51764">MLGHRVALGAALLTALQLLTRCIDMLALVVMARLLTPADFGLVALAASVLLIASAVTDIPVAHALVQRDSIEPQDIDTAFTLNLARGLAVMLIIGLAAGPMVGIYEDARLAPILYALSLVPLLTALASPALVHFQRRIEYGPTARSQLVGKFCGVLVALATALATHSYWALIVGQLASAFISTAVTYRYAPYRPRLRLGGAGDILKFTGWLTASRIISTLNLQSDRFFIGHMLGKSQLGQYTMGSDIASIATYTFANPIMQTMFGGFSRLQSEAGRLRAAYLKGQQVLVIFLLPLGVGLSVVADRLVPLVLGPNWDAAVTVIVWLGPVVALQVLYLPLMSLSMAMGRPGVVTLREAINLGCRLPATLAGAWYYGLLGAVVARSVGGAFIIFLTLTLARRFLHVSVLHQLANVGRSLASTLAMIAATLLAKHWLAPSDALAGEIANLLVFVLAGAGAYVATHVGLWLAAGRPEGAETFVISLARSRLGGR</sequence>
<evidence type="ECO:0000256" key="4">
    <source>
        <dbReference type="ARBA" id="ARBA00022692"/>
    </source>
</evidence>
<evidence type="ECO:0000256" key="7">
    <source>
        <dbReference type="SAM" id="Phobius"/>
    </source>
</evidence>
<dbReference type="EMBL" id="JALKCG010000001">
    <property type="protein sequence ID" value="MCK0206427.1"/>
    <property type="molecule type" value="Genomic_DNA"/>
</dbReference>
<evidence type="ECO:0000256" key="2">
    <source>
        <dbReference type="ARBA" id="ARBA00007430"/>
    </source>
</evidence>
<evidence type="ECO:0000313" key="9">
    <source>
        <dbReference type="Proteomes" id="UP001202867"/>
    </source>
</evidence>
<feature type="transmembrane region" description="Helical" evidence="7">
    <location>
        <begin position="168"/>
        <end position="187"/>
    </location>
</feature>
<comment type="caution">
    <text evidence="8">The sequence shown here is derived from an EMBL/GenBank/DDBJ whole genome shotgun (WGS) entry which is preliminary data.</text>
</comment>
<organism evidence="8 9">
    <name type="scientific">Ancylobacter koreensis</name>
    <dbReference type="NCBI Taxonomy" id="266121"/>
    <lineage>
        <taxon>Bacteria</taxon>
        <taxon>Pseudomonadati</taxon>
        <taxon>Pseudomonadota</taxon>
        <taxon>Alphaproteobacteria</taxon>
        <taxon>Hyphomicrobiales</taxon>
        <taxon>Xanthobacteraceae</taxon>
        <taxon>Ancylobacter</taxon>
    </lineage>
</organism>
<dbReference type="InterPro" id="IPR050833">
    <property type="entry name" value="Poly_Biosynth_Transport"/>
</dbReference>
<dbReference type="CDD" id="cd13127">
    <property type="entry name" value="MATE_tuaB_like"/>
    <property type="match status" value="1"/>
</dbReference>
<dbReference type="Pfam" id="PF13440">
    <property type="entry name" value="Polysacc_synt_3"/>
    <property type="match status" value="1"/>
</dbReference>
<reference evidence="9" key="2">
    <citation type="submission" date="2023-07" db="EMBL/GenBank/DDBJ databases">
        <title>Ancylobacter moscoviensis sp. nov., facultatively methylotrophic bacteria from activated sludge and the reclassification of Starkeya novella (Starkey 1934) Kelly et al. 2000 as Ancylobacter novellus comb. nov., Starkeya koreensis Im et al. 2006 as Ancylobacter koreensis comb.nov., Angulomicrobium tetraedrale Vasil'eva et al. 1986 as Ancylobacter tetraedralis comb. nov., Angulomicrobium amanitiforme Fritz et al. 2004 as Ancylobacter amanitiformis comb. nov. and Methylorhabdus multivorans Doronina et al. 1996 as Ancylobacter multivorans comb. nov. and emended description of the genus Ancylobacter.</title>
        <authorList>
            <person name="Doronina N."/>
            <person name="Chemodurova A."/>
            <person name="Grouzdev D."/>
            <person name="Koziaeva V."/>
            <person name="Shi W."/>
            <person name="Wu L."/>
            <person name="Kaparullina E."/>
        </authorList>
    </citation>
    <scope>NUCLEOTIDE SEQUENCE [LARGE SCALE GENOMIC DNA]</scope>
    <source>
        <strain evidence="9">Jip08</strain>
    </source>
</reference>
<feature type="transmembrane region" description="Helical" evidence="7">
    <location>
        <begin position="111"/>
        <end position="132"/>
    </location>
</feature>